<sequence>MLLLLLLGPGLRDKHKCQNDGIRYTAGNRVQKPTRGGGRLGSQTESPPRRMNPGQSSPWQVEGTRNTCIRLVATRAEESTPPRGARPGDDLSVHSGVPRPARWT</sequence>
<dbReference type="Proteomes" id="UP001281614">
    <property type="component" value="Unassembled WGS sequence"/>
</dbReference>
<keyword evidence="3" id="KW-1185">Reference proteome</keyword>
<comment type="caution">
    <text evidence="2">The sequence shown here is derived from an EMBL/GenBank/DDBJ whole genome shotgun (WGS) entry which is preliminary data.</text>
</comment>
<accession>A0AAD9Y940</accession>
<feature type="compositionally biased region" description="Polar residues" evidence="1">
    <location>
        <begin position="53"/>
        <end position="67"/>
    </location>
</feature>
<feature type="compositionally biased region" description="Basic and acidic residues" evidence="1">
    <location>
        <begin position="75"/>
        <end position="92"/>
    </location>
</feature>
<evidence type="ECO:0000313" key="2">
    <source>
        <dbReference type="EMBL" id="KAK2754107.1"/>
    </source>
</evidence>
<evidence type="ECO:0000256" key="1">
    <source>
        <dbReference type="SAM" id="MobiDB-lite"/>
    </source>
</evidence>
<gene>
    <name evidence="2" type="ORF">CKAH01_06045</name>
</gene>
<dbReference type="EMBL" id="VYYT01000234">
    <property type="protein sequence ID" value="KAK2754107.1"/>
    <property type="molecule type" value="Genomic_DNA"/>
</dbReference>
<proteinExistence type="predicted"/>
<protein>
    <submittedName>
        <fullName evidence="2">Uncharacterized protein</fullName>
    </submittedName>
</protein>
<feature type="region of interest" description="Disordered" evidence="1">
    <location>
        <begin position="22"/>
        <end position="104"/>
    </location>
</feature>
<dbReference type="AlphaFoldDB" id="A0AAD9Y940"/>
<organism evidence="2 3">
    <name type="scientific">Colletotrichum kahawae</name>
    <name type="common">Coffee berry disease fungus</name>
    <dbReference type="NCBI Taxonomy" id="34407"/>
    <lineage>
        <taxon>Eukaryota</taxon>
        <taxon>Fungi</taxon>
        <taxon>Dikarya</taxon>
        <taxon>Ascomycota</taxon>
        <taxon>Pezizomycotina</taxon>
        <taxon>Sordariomycetes</taxon>
        <taxon>Hypocreomycetidae</taxon>
        <taxon>Glomerellales</taxon>
        <taxon>Glomerellaceae</taxon>
        <taxon>Colletotrichum</taxon>
        <taxon>Colletotrichum gloeosporioides species complex</taxon>
    </lineage>
</organism>
<name>A0AAD9Y940_COLKA</name>
<evidence type="ECO:0000313" key="3">
    <source>
        <dbReference type="Proteomes" id="UP001281614"/>
    </source>
</evidence>
<reference evidence="2" key="1">
    <citation type="submission" date="2023-02" db="EMBL/GenBank/DDBJ databases">
        <title>Colletotrichum kahawae CIFC_Que2 genome sequencing and assembly.</title>
        <authorList>
            <person name="Baroncelli R."/>
        </authorList>
    </citation>
    <scope>NUCLEOTIDE SEQUENCE</scope>
    <source>
        <strain evidence="2">CIFC_Que2</strain>
    </source>
</reference>